<dbReference type="STRING" id="46914.JP75_10600"/>
<keyword evidence="2" id="KW-0479">Metal-binding</keyword>
<evidence type="ECO:0000256" key="1">
    <source>
        <dbReference type="ARBA" id="ARBA00001946"/>
    </source>
</evidence>
<dbReference type="Gene3D" id="3.90.79.10">
    <property type="entry name" value="Nucleoside Triphosphate Pyrophosphohydrolase"/>
    <property type="match status" value="1"/>
</dbReference>
<feature type="domain" description="Nudix hydrolase" evidence="5">
    <location>
        <begin position="1"/>
        <end position="133"/>
    </location>
</feature>
<dbReference type="SUPFAM" id="SSF55811">
    <property type="entry name" value="Nudix"/>
    <property type="match status" value="1"/>
</dbReference>
<dbReference type="Pfam" id="PF00293">
    <property type="entry name" value="NUDIX"/>
    <property type="match status" value="1"/>
</dbReference>
<comment type="caution">
    <text evidence="6">The sequence shown here is derived from an EMBL/GenBank/DDBJ whole genome shotgun (WGS) entry which is preliminary data.</text>
</comment>
<dbReference type="PANTHER" id="PTHR12629:SF42">
    <property type="entry name" value="OS02G0734300 PROTEIN"/>
    <property type="match status" value="1"/>
</dbReference>
<evidence type="ECO:0000259" key="5">
    <source>
        <dbReference type="PROSITE" id="PS51462"/>
    </source>
</evidence>
<dbReference type="CDD" id="cd04666">
    <property type="entry name" value="NUDIX_DIPP2_like_Nudt4"/>
    <property type="match status" value="1"/>
</dbReference>
<dbReference type="GO" id="GO:0005737">
    <property type="term" value="C:cytoplasm"/>
    <property type="evidence" value="ECO:0007669"/>
    <property type="project" value="TreeGrafter"/>
</dbReference>
<proteinExistence type="predicted"/>
<dbReference type="AlphaFoldDB" id="A0A087M371"/>
<gene>
    <name evidence="6" type="ORF">JP75_10600</name>
</gene>
<protein>
    <recommendedName>
        <fullName evidence="5">Nudix hydrolase domain-containing protein</fullName>
    </recommendedName>
</protein>
<name>A0A087M371_9HYPH</name>
<evidence type="ECO:0000256" key="2">
    <source>
        <dbReference type="ARBA" id="ARBA00022723"/>
    </source>
</evidence>
<accession>A0A087M371</accession>
<dbReference type="InterPro" id="IPR047198">
    <property type="entry name" value="DDP-like_NUDIX"/>
</dbReference>
<keyword evidence="4" id="KW-0460">Magnesium</keyword>
<evidence type="ECO:0000256" key="4">
    <source>
        <dbReference type="ARBA" id="ARBA00022842"/>
    </source>
</evidence>
<dbReference type="InterPro" id="IPR000086">
    <property type="entry name" value="NUDIX_hydrolase_dom"/>
</dbReference>
<keyword evidence="7" id="KW-1185">Reference proteome</keyword>
<comment type="cofactor">
    <cofactor evidence="1">
        <name>Mg(2+)</name>
        <dbReference type="ChEBI" id="CHEBI:18420"/>
    </cofactor>
</comment>
<dbReference type="PROSITE" id="PS51462">
    <property type="entry name" value="NUDIX"/>
    <property type="match status" value="1"/>
</dbReference>
<evidence type="ECO:0000313" key="6">
    <source>
        <dbReference type="EMBL" id="KFL31324.1"/>
    </source>
</evidence>
<evidence type="ECO:0000313" key="7">
    <source>
        <dbReference type="Proteomes" id="UP000028981"/>
    </source>
</evidence>
<dbReference type="Proteomes" id="UP000028981">
    <property type="component" value="Unassembled WGS sequence"/>
</dbReference>
<dbReference type="GO" id="GO:0046872">
    <property type="term" value="F:metal ion binding"/>
    <property type="evidence" value="ECO:0007669"/>
    <property type="project" value="UniProtKB-KW"/>
</dbReference>
<dbReference type="PANTHER" id="PTHR12629">
    <property type="entry name" value="DIPHOSPHOINOSITOL POLYPHOSPHATE PHOSPHOHYDROLASE"/>
    <property type="match status" value="1"/>
</dbReference>
<reference evidence="6 7" key="1">
    <citation type="submission" date="2014-08" db="EMBL/GenBank/DDBJ databases">
        <authorList>
            <person name="Hassan Y.I."/>
            <person name="Lepp D."/>
            <person name="Zhou T."/>
        </authorList>
    </citation>
    <scope>NUCLEOTIDE SEQUENCE [LARGE SCALE GENOMIC DNA]</scope>
    <source>
        <strain evidence="6 7">IFO13584</strain>
    </source>
</reference>
<dbReference type="InterPro" id="IPR015797">
    <property type="entry name" value="NUDIX_hydrolase-like_dom_sf"/>
</dbReference>
<evidence type="ECO:0000256" key="3">
    <source>
        <dbReference type="ARBA" id="ARBA00022801"/>
    </source>
</evidence>
<dbReference type="GO" id="GO:0016462">
    <property type="term" value="F:pyrophosphatase activity"/>
    <property type="evidence" value="ECO:0007669"/>
    <property type="project" value="InterPro"/>
</dbReference>
<keyword evidence="3" id="KW-0378">Hydrolase</keyword>
<dbReference type="EMBL" id="JQGC01000007">
    <property type="protein sequence ID" value="KFL31324.1"/>
    <property type="molecule type" value="Genomic_DNA"/>
</dbReference>
<sequence>MCHQVAALPWRREDDGSISVLLITSRTNGKWMLPKGWPMKGLSEADSARQEALEEAGVEGRVDAQAVGSYRYSKLFSDGSSTPGQAVIFPLEVTRERKDWKEKGQRQRRWMSPNEAAEAAHEPDLSRFLANLAAGRVTLSQMGQPRAIAL</sequence>
<organism evidence="6 7">
    <name type="scientific">Devosia riboflavina</name>
    <dbReference type="NCBI Taxonomy" id="46914"/>
    <lineage>
        <taxon>Bacteria</taxon>
        <taxon>Pseudomonadati</taxon>
        <taxon>Pseudomonadota</taxon>
        <taxon>Alphaproteobacteria</taxon>
        <taxon>Hyphomicrobiales</taxon>
        <taxon>Devosiaceae</taxon>
        <taxon>Devosia</taxon>
    </lineage>
</organism>